<dbReference type="GO" id="GO:0036424">
    <property type="term" value="F:L-phosphoserine phosphatase activity"/>
    <property type="evidence" value="ECO:0007669"/>
    <property type="project" value="InterPro"/>
</dbReference>
<dbReference type="Pfam" id="PF00702">
    <property type="entry name" value="Hydrolase"/>
    <property type="match status" value="1"/>
</dbReference>
<dbReference type="Gene3D" id="3.40.50.1000">
    <property type="entry name" value="HAD superfamily/HAD-like"/>
    <property type="match status" value="1"/>
</dbReference>
<gene>
    <name evidence="13" type="ORF">CLODIP_2_CD13412</name>
</gene>
<dbReference type="InterPro" id="IPR023214">
    <property type="entry name" value="HAD_sf"/>
</dbReference>
<dbReference type="AlphaFoldDB" id="A0A8S1CC09"/>
<evidence type="ECO:0000256" key="11">
    <source>
        <dbReference type="ARBA" id="ARBA00031693"/>
    </source>
</evidence>
<reference evidence="13 14" key="1">
    <citation type="submission" date="2020-04" db="EMBL/GenBank/DDBJ databases">
        <authorList>
            <person name="Alioto T."/>
            <person name="Alioto T."/>
            <person name="Gomez Garrido J."/>
        </authorList>
    </citation>
    <scope>NUCLEOTIDE SEQUENCE [LARGE SCALE GENOMIC DNA]</scope>
</reference>
<dbReference type="GO" id="GO:0000287">
    <property type="term" value="F:magnesium ion binding"/>
    <property type="evidence" value="ECO:0007669"/>
    <property type="project" value="TreeGrafter"/>
</dbReference>
<evidence type="ECO:0000256" key="2">
    <source>
        <dbReference type="ARBA" id="ARBA00005135"/>
    </source>
</evidence>
<evidence type="ECO:0000313" key="13">
    <source>
        <dbReference type="EMBL" id="CAB3366856.1"/>
    </source>
</evidence>
<comment type="caution">
    <text evidence="13">The sequence shown here is derived from an EMBL/GenBank/DDBJ whole genome shotgun (WGS) entry which is preliminary data.</text>
</comment>
<feature type="active site" description="Proton donor" evidence="12">
    <location>
        <position position="24"/>
    </location>
</feature>
<keyword evidence="9" id="KW-0460">Magnesium</keyword>
<comment type="pathway">
    <text evidence="2">Amino-acid biosynthesis; L-serine biosynthesis; L-serine from 3-phospho-D-glycerate: step 3/3.</text>
</comment>
<dbReference type="EC" id="3.1.3.3" evidence="4"/>
<dbReference type="GO" id="GO:0005737">
    <property type="term" value="C:cytoplasm"/>
    <property type="evidence" value="ECO:0007669"/>
    <property type="project" value="TreeGrafter"/>
</dbReference>
<evidence type="ECO:0000256" key="6">
    <source>
        <dbReference type="ARBA" id="ARBA00022605"/>
    </source>
</evidence>
<dbReference type="FunFam" id="3.40.50.1000:FF:000077">
    <property type="entry name" value="Phosphoserine phosphatase, chloroplastic"/>
    <property type="match status" value="1"/>
</dbReference>
<organism evidence="13 14">
    <name type="scientific">Cloeon dipterum</name>
    <dbReference type="NCBI Taxonomy" id="197152"/>
    <lineage>
        <taxon>Eukaryota</taxon>
        <taxon>Metazoa</taxon>
        <taxon>Ecdysozoa</taxon>
        <taxon>Arthropoda</taxon>
        <taxon>Hexapoda</taxon>
        <taxon>Insecta</taxon>
        <taxon>Pterygota</taxon>
        <taxon>Palaeoptera</taxon>
        <taxon>Ephemeroptera</taxon>
        <taxon>Pisciforma</taxon>
        <taxon>Baetidae</taxon>
        <taxon>Cloeon</taxon>
    </lineage>
</organism>
<protein>
    <recommendedName>
        <fullName evidence="5">Phosphoserine phosphatase</fullName>
        <ecNumber evidence="4">3.1.3.3</ecNumber>
    </recommendedName>
    <alternativeName>
        <fullName evidence="11">O-phosphoserine phosphohydrolase</fullName>
    </alternativeName>
</protein>
<keyword evidence="14" id="KW-1185">Reference proteome</keyword>
<evidence type="ECO:0000256" key="9">
    <source>
        <dbReference type="ARBA" id="ARBA00022842"/>
    </source>
</evidence>
<dbReference type="GO" id="GO:0006564">
    <property type="term" value="P:L-serine biosynthetic process"/>
    <property type="evidence" value="ECO:0007669"/>
    <property type="project" value="UniProtKB-KW"/>
</dbReference>
<dbReference type="InterPro" id="IPR050582">
    <property type="entry name" value="HAD-like_SerB"/>
</dbReference>
<evidence type="ECO:0000256" key="3">
    <source>
        <dbReference type="ARBA" id="ARBA00009184"/>
    </source>
</evidence>
<comment type="cofactor">
    <cofactor evidence="1">
        <name>Mg(2+)</name>
        <dbReference type="ChEBI" id="CHEBI:18420"/>
    </cofactor>
</comment>
<dbReference type="InterPro" id="IPR036412">
    <property type="entry name" value="HAD-like_sf"/>
</dbReference>
<keyword evidence="10" id="KW-0718">Serine biosynthesis</keyword>
<evidence type="ECO:0000256" key="4">
    <source>
        <dbReference type="ARBA" id="ARBA00012640"/>
    </source>
</evidence>
<evidence type="ECO:0000256" key="12">
    <source>
        <dbReference type="PIRSR" id="PIRSR604469-1"/>
    </source>
</evidence>
<dbReference type="Proteomes" id="UP000494165">
    <property type="component" value="Unassembled WGS sequence"/>
</dbReference>
<dbReference type="NCBIfam" id="TIGR00338">
    <property type="entry name" value="serB"/>
    <property type="match status" value="1"/>
</dbReference>
<name>A0A8S1CC09_9INSE</name>
<comment type="similarity">
    <text evidence="3">Belongs to the HAD-like hydrolase superfamily. SerB family.</text>
</comment>
<dbReference type="InterPro" id="IPR004469">
    <property type="entry name" value="PSP"/>
</dbReference>
<proteinExistence type="inferred from homology"/>
<sequence>MGSSAEDSSRTVWRNADAVCFDVDSTVCQDEGIDELAKFCGRYNEVSKLTKEAMTGKLEFKEALRQRLGIIRPSLNQMRDLIRTRPPKLTPGVRELVAELQHRKIPVYLISGGFRGLVGPVALELNIPLQNIYANRLKFFLNGDYAGFDEEEPTCRSGGKGEVIRFLKAKNDYSNVVLIGDGATDLEACPPADAFIGFGGNVIREEVRAKAKWYVTDFQELIDALD</sequence>
<evidence type="ECO:0000256" key="10">
    <source>
        <dbReference type="ARBA" id="ARBA00023299"/>
    </source>
</evidence>
<dbReference type="CDD" id="cd04309">
    <property type="entry name" value="HAD_PSP_eu"/>
    <property type="match status" value="1"/>
</dbReference>
<evidence type="ECO:0000256" key="5">
    <source>
        <dbReference type="ARBA" id="ARBA00015196"/>
    </source>
</evidence>
<evidence type="ECO:0000256" key="7">
    <source>
        <dbReference type="ARBA" id="ARBA00022723"/>
    </source>
</evidence>
<evidence type="ECO:0000256" key="1">
    <source>
        <dbReference type="ARBA" id="ARBA00001946"/>
    </source>
</evidence>
<keyword evidence="8" id="KW-0378">Hydrolase</keyword>
<dbReference type="NCBIfam" id="TIGR01488">
    <property type="entry name" value="HAD-SF-IB"/>
    <property type="match status" value="1"/>
</dbReference>
<keyword evidence="6" id="KW-0028">Amino-acid biosynthesis</keyword>
<feature type="active site" description="Proton donor" evidence="12">
    <location>
        <position position="22"/>
    </location>
</feature>
<evidence type="ECO:0000313" key="14">
    <source>
        <dbReference type="Proteomes" id="UP000494165"/>
    </source>
</evidence>
<dbReference type="Gene3D" id="1.10.150.210">
    <property type="entry name" value="Phosphoserine phosphatase, domain 2"/>
    <property type="match status" value="1"/>
</dbReference>
<accession>A0A8S1CC09</accession>
<dbReference type="EMBL" id="CADEPI010000027">
    <property type="protein sequence ID" value="CAB3366856.1"/>
    <property type="molecule type" value="Genomic_DNA"/>
</dbReference>
<dbReference type="PANTHER" id="PTHR43344">
    <property type="entry name" value="PHOSPHOSERINE PHOSPHATASE"/>
    <property type="match status" value="1"/>
</dbReference>
<evidence type="ECO:0000256" key="8">
    <source>
        <dbReference type="ARBA" id="ARBA00022801"/>
    </source>
</evidence>
<dbReference type="PANTHER" id="PTHR43344:SF2">
    <property type="entry name" value="PHOSPHOSERINE PHOSPHATASE"/>
    <property type="match status" value="1"/>
</dbReference>
<keyword evidence="7" id="KW-0479">Metal-binding</keyword>
<dbReference type="OrthoDB" id="27226at2759"/>
<dbReference type="SUPFAM" id="SSF56784">
    <property type="entry name" value="HAD-like"/>
    <property type="match status" value="1"/>
</dbReference>